<feature type="region of interest" description="Disordered" evidence="1">
    <location>
        <begin position="1"/>
        <end position="70"/>
    </location>
</feature>
<evidence type="ECO:0000313" key="3">
    <source>
        <dbReference type="Proteomes" id="UP000887226"/>
    </source>
</evidence>
<feature type="compositionally biased region" description="Basic and acidic residues" evidence="1">
    <location>
        <begin position="11"/>
        <end position="20"/>
    </location>
</feature>
<reference evidence="2" key="1">
    <citation type="journal article" date="2021" name="IMA Fungus">
        <title>Genomic characterization of three marine fungi, including Emericellopsis atlantica sp. nov. with signatures of a generalist lifestyle and marine biomass degradation.</title>
        <authorList>
            <person name="Hagestad O.C."/>
            <person name="Hou L."/>
            <person name="Andersen J.H."/>
            <person name="Hansen E.H."/>
            <person name="Altermark B."/>
            <person name="Li C."/>
            <person name="Kuhnert E."/>
            <person name="Cox R.J."/>
            <person name="Crous P.W."/>
            <person name="Spatafora J.W."/>
            <person name="Lail K."/>
            <person name="Amirebrahimi M."/>
            <person name="Lipzen A."/>
            <person name="Pangilinan J."/>
            <person name="Andreopoulos W."/>
            <person name="Hayes R.D."/>
            <person name="Ng V."/>
            <person name="Grigoriev I.V."/>
            <person name="Jackson S.A."/>
            <person name="Sutton T.D.S."/>
            <person name="Dobson A.D.W."/>
            <person name="Rama T."/>
        </authorList>
    </citation>
    <scope>NUCLEOTIDE SEQUENCE</scope>
    <source>
        <strain evidence="2">TRa3180A</strain>
    </source>
</reference>
<accession>A0A9P7Z8X1</accession>
<sequence>MPTDGINGANKIEKNVVEHGTEDEEEFSDEDASQKMTEEEFQQTGNGLESVSAANGENEDEIEPQPLADDSELNISTASYTSSAFAPESLELYCPVLESTACIKQRQSWTVLNIETCYHTGSTSNNAENAENDLECRHSRNDSLISRLHDARLTSRPEMDSSSAEKNRDATLENLTGLLDNPLSVKENRDYVWDTIETAFKIIDLWTKSPRLQMGHGPTTESVPNFLIPQSE</sequence>
<protein>
    <submittedName>
        <fullName evidence="2">Uncharacterized protein</fullName>
    </submittedName>
</protein>
<dbReference type="AlphaFoldDB" id="A0A9P7Z8X1"/>
<name>A0A9P7Z8X1_9HELO</name>
<proteinExistence type="predicted"/>
<feature type="compositionally biased region" description="Acidic residues" evidence="1">
    <location>
        <begin position="21"/>
        <end position="31"/>
    </location>
</feature>
<feature type="compositionally biased region" description="Polar residues" evidence="1">
    <location>
        <begin position="219"/>
        <end position="232"/>
    </location>
</feature>
<feature type="compositionally biased region" description="Polar residues" evidence="1">
    <location>
        <begin position="42"/>
        <end position="55"/>
    </location>
</feature>
<feature type="region of interest" description="Disordered" evidence="1">
    <location>
        <begin position="213"/>
        <end position="232"/>
    </location>
</feature>
<keyword evidence="3" id="KW-1185">Reference proteome</keyword>
<comment type="caution">
    <text evidence="2">The sequence shown here is derived from an EMBL/GenBank/DDBJ whole genome shotgun (WGS) entry which is preliminary data.</text>
</comment>
<gene>
    <name evidence="2" type="ORF">BJ878DRAFT_554552</name>
</gene>
<dbReference type="EMBL" id="MU253766">
    <property type="protein sequence ID" value="KAG9247669.1"/>
    <property type="molecule type" value="Genomic_DNA"/>
</dbReference>
<organism evidence="2 3">
    <name type="scientific">Calycina marina</name>
    <dbReference type="NCBI Taxonomy" id="1763456"/>
    <lineage>
        <taxon>Eukaryota</taxon>
        <taxon>Fungi</taxon>
        <taxon>Dikarya</taxon>
        <taxon>Ascomycota</taxon>
        <taxon>Pezizomycotina</taxon>
        <taxon>Leotiomycetes</taxon>
        <taxon>Helotiales</taxon>
        <taxon>Pezizellaceae</taxon>
        <taxon>Calycina</taxon>
    </lineage>
</organism>
<evidence type="ECO:0000256" key="1">
    <source>
        <dbReference type="SAM" id="MobiDB-lite"/>
    </source>
</evidence>
<dbReference type="Proteomes" id="UP000887226">
    <property type="component" value="Unassembled WGS sequence"/>
</dbReference>
<evidence type="ECO:0000313" key="2">
    <source>
        <dbReference type="EMBL" id="KAG9247669.1"/>
    </source>
</evidence>